<dbReference type="OrthoDB" id="2796825at2759"/>
<feature type="transmembrane region" description="Helical" evidence="2">
    <location>
        <begin position="70"/>
        <end position="91"/>
    </location>
</feature>
<dbReference type="AlphaFoldDB" id="A0A060S3R9"/>
<dbReference type="HOGENOM" id="CLU_044614_0_0_1"/>
<comment type="caution">
    <text evidence="3">The sequence shown here is derived from an EMBL/GenBank/DDBJ whole genome shotgun (WGS) entry which is preliminary data.</text>
</comment>
<sequence>MIVWAGVELVLYFMTLRQVLLIRKRTRMDTFLAVFSTVLLVLNTIYWTTQTYFGQQMWIVHADYPGGMDAFLNAYVAIWYQTWGSAAVMVSNLMADAMMMYRLYVIWGNTLIIVLPALIWLGSFGSCLGLLYESGRPDGNYFAGLATKFGTAWNSLTFCFNVIVTSLICGRIIYLGRRLSFSDEGTRTYTGAVAIIVESALPFTIGSMAYVISYGMGSDIAIAFSCYSMFTAISPQLIALRVLRRRAWRKEQTADYLTTINFSDRMQHNATRDRVKTEYEMERREDDGASSVSREANLHVYAV</sequence>
<evidence type="ECO:0000313" key="3">
    <source>
        <dbReference type="EMBL" id="CDO69072.1"/>
    </source>
</evidence>
<dbReference type="EMBL" id="CCBP010000033">
    <property type="protein sequence ID" value="CDO69072.1"/>
    <property type="molecule type" value="Genomic_DNA"/>
</dbReference>
<organism evidence="3 4">
    <name type="scientific">Pycnoporus cinnabarinus</name>
    <name type="common">Cinnabar-red polypore</name>
    <name type="synonym">Trametes cinnabarina</name>
    <dbReference type="NCBI Taxonomy" id="5643"/>
    <lineage>
        <taxon>Eukaryota</taxon>
        <taxon>Fungi</taxon>
        <taxon>Dikarya</taxon>
        <taxon>Basidiomycota</taxon>
        <taxon>Agaricomycotina</taxon>
        <taxon>Agaricomycetes</taxon>
        <taxon>Polyporales</taxon>
        <taxon>Polyporaceae</taxon>
        <taxon>Trametes</taxon>
    </lineage>
</organism>
<feature type="transmembrane region" description="Helical" evidence="2">
    <location>
        <begin position="31"/>
        <end position="50"/>
    </location>
</feature>
<feature type="transmembrane region" description="Helical" evidence="2">
    <location>
        <begin position="220"/>
        <end position="240"/>
    </location>
</feature>
<keyword evidence="2" id="KW-0812">Transmembrane</keyword>
<accession>A0A060S3R9</accession>
<feature type="transmembrane region" description="Helical" evidence="2">
    <location>
        <begin position="188"/>
        <end position="214"/>
    </location>
</feature>
<name>A0A060S3R9_PYCCI</name>
<evidence type="ECO:0000256" key="2">
    <source>
        <dbReference type="SAM" id="Phobius"/>
    </source>
</evidence>
<dbReference type="Proteomes" id="UP000029665">
    <property type="component" value="Unassembled WGS sequence"/>
</dbReference>
<evidence type="ECO:0000313" key="4">
    <source>
        <dbReference type="Proteomes" id="UP000029665"/>
    </source>
</evidence>
<dbReference type="OMA" id="QMWIVHA"/>
<reference evidence="3" key="1">
    <citation type="submission" date="2014-01" db="EMBL/GenBank/DDBJ databases">
        <title>The genome of the white-rot fungus Pycnoporus cinnabarinus: a basidiomycete model with a versatile arsenal for lignocellulosic biomass breakdown.</title>
        <authorList>
            <person name="Levasseur A."/>
            <person name="Lomascolo A."/>
            <person name="Ruiz-Duenas F.J."/>
            <person name="Uzan E."/>
            <person name="Piumi F."/>
            <person name="Kues U."/>
            <person name="Ram A.F.J."/>
            <person name="Murat C."/>
            <person name="Haon M."/>
            <person name="Benoit I."/>
            <person name="Arfi Y."/>
            <person name="Chevret D."/>
            <person name="Drula E."/>
            <person name="Kwon M.J."/>
            <person name="Gouret P."/>
            <person name="Lesage-Meessen L."/>
            <person name="Lombard V."/>
            <person name="Mariette J."/>
            <person name="Noirot C."/>
            <person name="Park J."/>
            <person name="Patyshakuliyeva A."/>
            <person name="Wieneger R.A.B."/>
            <person name="Wosten H.A.B."/>
            <person name="Martin F."/>
            <person name="Coutinho P.M."/>
            <person name="de Vries R."/>
            <person name="Martinez A.T."/>
            <person name="Klopp C."/>
            <person name="Pontarotti P."/>
            <person name="Henrissat B."/>
            <person name="Record E."/>
        </authorList>
    </citation>
    <scope>NUCLEOTIDE SEQUENCE [LARGE SCALE GENOMIC DNA]</scope>
    <source>
        <strain evidence="3">BRFM137</strain>
    </source>
</reference>
<keyword evidence="2" id="KW-0472">Membrane</keyword>
<feature type="transmembrane region" description="Helical" evidence="2">
    <location>
        <begin position="103"/>
        <end position="132"/>
    </location>
</feature>
<keyword evidence="4" id="KW-1185">Reference proteome</keyword>
<feature type="compositionally biased region" description="Basic and acidic residues" evidence="1">
    <location>
        <begin position="271"/>
        <end position="287"/>
    </location>
</feature>
<protein>
    <submittedName>
        <fullName evidence="3">Uncharacterized protein</fullName>
    </submittedName>
</protein>
<gene>
    <name evidence="3" type="ORF">BN946_scf184992.g21</name>
</gene>
<feature type="transmembrane region" description="Helical" evidence="2">
    <location>
        <begin position="152"/>
        <end position="176"/>
    </location>
</feature>
<evidence type="ECO:0000256" key="1">
    <source>
        <dbReference type="SAM" id="MobiDB-lite"/>
    </source>
</evidence>
<proteinExistence type="predicted"/>
<keyword evidence="2" id="KW-1133">Transmembrane helix</keyword>
<feature type="region of interest" description="Disordered" evidence="1">
    <location>
        <begin position="271"/>
        <end position="292"/>
    </location>
</feature>